<dbReference type="Pfam" id="PF00078">
    <property type="entry name" value="RVT_1"/>
    <property type="match status" value="1"/>
</dbReference>
<reference evidence="2 3" key="1">
    <citation type="journal article" date="2024" name="bioRxiv">
        <title>A reference genome for Trichogramma kaykai: A tiny desert-dwelling parasitoid wasp with competing sex-ratio distorters.</title>
        <authorList>
            <person name="Culotta J."/>
            <person name="Lindsey A.R."/>
        </authorList>
    </citation>
    <scope>NUCLEOTIDE SEQUENCE [LARGE SCALE GENOMIC DNA]</scope>
    <source>
        <strain evidence="2 3">KSX58</strain>
    </source>
</reference>
<dbReference type="EMBL" id="JBJJXI010000060">
    <property type="protein sequence ID" value="KAL3398209.1"/>
    <property type="molecule type" value="Genomic_DNA"/>
</dbReference>
<dbReference type="SUPFAM" id="SSF56672">
    <property type="entry name" value="DNA/RNA polymerases"/>
    <property type="match status" value="1"/>
</dbReference>
<gene>
    <name evidence="2" type="ORF">TKK_008413</name>
</gene>
<sequence>MSRLRGPRATPPREPSLVRRTVATLFPTVTEALIRPLAGPAGAEVPDVSLEELRGACTRIRDGAAPGPDGVPNRALKLAVAVRPDAFLRVYSACLSGGVFPSPWKRQRLVLLLKLGKLPDAPPSYRPLCMLDTAGKILETIICRRLEVYTEAPASMSDRQHGFRRGRSTIDAIESVTTVAREAVRGAIGSRKYCAVFTLDVRNAFNSARWNNILTALERIRTPEYLRREDHLQLLSSQSAGIRHR</sequence>
<dbReference type="AlphaFoldDB" id="A0ABD2WZ97"/>
<accession>A0ABD2WZ97</accession>
<proteinExistence type="predicted"/>
<dbReference type="InterPro" id="IPR000477">
    <property type="entry name" value="RT_dom"/>
</dbReference>
<feature type="domain" description="Reverse transcriptase" evidence="1">
    <location>
        <begin position="123"/>
        <end position="225"/>
    </location>
</feature>
<protein>
    <recommendedName>
        <fullName evidence="1">Reverse transcriptase domain-containing protein</fullName>
    </recommendedName>
</protein>
<dbReference type="GO" id="GO:0071897">
    <property type="term" value="P:DNA biosynthetic process"/>
    <property type="evidence" value="ECO:0007669"/>
    <property type="project" value="UniProtKB-ARBA"/>
</dbReference>
<organism evidence="2 3">
    <name type="scientific">Trichogramma kaykai</name>
    <dbReference type="NCBI Taxonomy" id="54128"/>
    <lineage>
        <taxon>Eukaryota</taxon>
        <taxon>Metazoa</taxon>
        <taxon>Ecdysozoa</taxon>
        <taxon>Arthropoda</taxon>
        <taxon>Hexapoda</taxon>
        <taxon>Insecta</taxon>
        <taxon>Pterygota</taxon>
        <taxon>Neoptera</taxon>
        <taxon>Endopterygota</taxon>
        <taxon>Hymenoptera</taxon>
        <taxon>Apocrita</taxon>
        <taxon>Proctotrupomorpha</taxon>
        <taxon>Chalcidoidea</taxon>
        <taxon>Trichogrammatidae</taxon>
        <taxon>Trichogramma</taxon>
    </lineage>
</organism>
<evidence type="ECO:0000313" key="3">
    <source>
        <dbReference type="Proteomes" id="UP001627154"/>
    </source>
</evidence>
<keyword evidence="3" id="KW-1185">Reference proteome</keyword>
<dbReference type="Proteomes" id="UP001627154">
    <property type="component" value="Unassembled WGS sequence"/>
</dbReference>
<dbReference type="PANTHER" id="PTHR19446">
    <property type="entry name" value="REVERSE TRANSCRIPTASES"/>
    <property type="match status" value="1"/>
</dbReference>
<dbReference type="InterPro" id="IPR043502">
    <property type="entry name" value="DNA/RNA_pol_sf"/>
</dbReference>
<name>A0ABD2WZ97_9HYME</name>
<evidence type="ECO:0000313" key="2">
    <source>
        <dbReference type="EMBL" id="KAL3398209.1"/>
    </source>
</evidence>
<comment type="caution">
    <text evidence="2">The sequence shown here is derived from an EMBL/GenBank/DDBJ whole genome shotgun (WGS) entry which is preliminary data.</text>
</comment>
<evidence type="ECO:0000259" key="1">
    <source>
        <dbReference type="Pfam" id="PF00078"/>
    </source>
</evidence>